<accession>A0ABP0QRF5</accession>
<gene>
    <name evidence="1" type="ORF">CCMP2556_LOCUS43566</name>
</gene>
<proteinExistence type="predicted"/>
<comment type="caution">
    <text evidence="1">The sequence shown here is derived from an EMBL/GenBank/DDBJ whole genome shotgun (WGS) entry which is preliminary data.</text>
</comment>
<name>A0ABP0QRF5_9DINO</name>
<keyword evidence="2" id="KW-1185">Reference proteome</keyword>
<reference evidence="1 2" key="1">
    <citation type="submission" date="2024-02" db="EMBL/GenBank/DDBJ databases">
        <authorList>
            <person name="Chen Y."/>
            <person name="Shah S."/>
            <person name="Dougan E. K."/>
            <person name="Thang M."/>
            <person name="Chan C."/>
        </authorList>
    </citation>
    <scope>NUCLEOTIDE SEQUENCE [LARGE SCALE GENOMIC DNA]</scope>
</reference>
<protein>
    <submittedName>
        <fullName evidence="1">Uncharacterized protein</fullName>
    </submittedName>
</protein>
<evidence type="ECO:0000313" key="2">
    <source>
        <dbReference type="Proteomes" id="UP001642484"/>
    </source>
</evidence>
<organism evidence="1 2">
    <name type="scientific">Durusdinium trenchii</name>
    <dbReference type="NCBI Taxonomy" id="1381693"/>
    <lineage>
        <taxon>Eukaryota</taxon>
        <taxon>Sar</taxon>
        <taxon>Alveolata</taxon>
        <taxon>Dinophyceae</taxon>
        <taxon>Suessiales</taxon>
        <taxon>Symbiodiniaceae</taxon>
        <taxon>Durusdinium</taxon>
    </lineage>
</organism>
<dbReference type="Proteomes" id="UP001642484">
    <property type="component" value="Unassembled WGS sequence"/>
</dbReference>
<dbReference type="EMBL" id="CAXAMN010024884">
    <property type="protein sequence ID" value="CAK9090718.1"/>
    <property type="molecule type" value="Genomic_DNA"/>
</dbReference>
<sequence>MSQASQSRVLMQRHSVSWQTASRHCWLWVAMWACLSVRSRQQPAQVADMHVVTLRKPKDHVWACAARSCWTWKELVLGDGHDFFIPRPRATRRLASWLLSTATPAVPLNEVAILGNCKRFDLYFALAQPIDGHQLSTHVAEALGRQLAAERAERGGVTLWLWRALQGFDAAERVAWEAPEAQMEEVVQLSRSLELRSGGCRVARYACQVAVALEGRLRSAFNPCSAREAHIMLQLKRSLDAVTADADVLGEASPCGRRLQLVWRIALEAGKAVRAALDRGVARGGEAAAVAERLVEEKVTKCMAKLEGFRHGARVAHLRASASRLLESAMDNCAPEQRRHARRSLQRLLHEPSLALKRGLEANETQILEQVEQELLRIRTLAMVGGGKVVRAGWQEGGWKDGCRSGQYQWPESQVITAPKLIRIRFDALLRGLSEQLLALLRGEEEPSPSLEAPKKPQTLEGVEFGGILEAEVEGRGSHFLFQRHEGKVLVFQVVEEEAPSSDSSTGVKLANLTRPWKAAVQAMSDGSASGSSSEAAILAVFPVPVLGERVEITTDLTFVSKEYSTYFFSDAKYGVGRLWVSFP</sequence>
<evidence type="ECO:0000313" key="1">
    <source>
        <dbReference type="EMBL" id="CAK9090718.1"/>
    </source>
</evidence>